<feature type="compositionally biased region" description="Polar residues" evidence="1">
    <location>
        <begin position="475"/>
        <end position="492"/>
    </location>
</feature>
<protein>
    <recommendedName>
        <fullName evidence="2">GBF-interacting protein 1 N-terminal domain-containing protein</fullName>
    </recommendedName>
</protein>
<name>A0A0K9Q291_ZOSMR</name>
<feature type="compositionally biased region" description="Gly residues" evidence="1">
    <location>
        <begin position="7"/>
        <end position="25"/>
    </location>
</feature>
<feature type="region of interest" description="Disordered" evidence="1">
    <location>
        <begin position="312"/>
        <end position="373"/>
    </location>
</feature>
<dbReference type="PANTHER" id="PTHR47070:SF2">
    <property type="entry name" value="OS06G0206100 PROTEIN"/>
    <property type="match status" value="1"/>
</dbReference>
<proteinExistence type="predicted"/>
<feature type="domain" description="GBF-interacting protein 1 N-terminal" evidence="2">
    <location>
        <begin position="32"/>
        <end position="85"/>
    </location>
</feature>
<dbReference type="STRING" id="29655.A0A0K9Q291"/>
<dbReference type="AlphaFoldDB" id="A0A0K9Q291"/>
<dbReference type="Proteomes" id="UP000036987">
    <property type="component" value="Unassembled WGS sequence"/>
</dbReference>
<keyword evidence="4" id="KW-1185">Reference proteome</keyword>
<organism evidence="3 4">
    <name type="scientific">Zostera marina</name>
    <name type="common">Eelgrass</name>
    <dbReference type="NCBI Taxonomy" id="29655"/>
    <lineage>
        <taxon>Eukaryota</taxon>
        <taxon>Viridiplantae</taxon>
        <taxon>Streptophyta</taxon>
        <taxon>Embryophyta</taxon>
        <taxon>Tracheophyta</taxon>
        <taxon>Spermatophyta</taxon>
        <taxon>Magnoliopsida</taxon>
        <taxon>Liliopsida</taxon>
        <taxon>Zosteraceae</taxon>
        <taxon>Zostera</taxon>
    </lineage>
</organism>
<gene>
    <name evidence="3" type="ORF">ZOSMA_115G00190</name>
</gene>
<evidence type="ECO:0000313" key="4">
    <source>
        <dbReference type="Proteomes" id="UP000036987"/>
    </source>
</evidence>
<accession>A0A0K9Q291</accession>
<dbReference type="EMBL" id="LFYR01000176">
    <property type="protein sequence ID" value="KMZ75383.1"/>
    <property type="molecule type" value="Genomic_DNA"/>
</dbReference>
<sequence length="819" mass="89056">MGSWSRSGGGRGGVGGGRGGTGGSGTVLNLRTKNTIRSIKEIVGNHSEAEIYTALKEAGMDPNEAAAKLLNQDPFHEVRRKRDKKEIANCKESVDPDYFLEKSLPMQKTLEKSFNNYRRGSFSQNTRTDAGINRQFRVVRDNRVKQSVEQNTSQSEQASSYVAEKRNSKLQAIGSTGPHGNSQFSNSTRSSLQLRGSQATVSNSGLIKKIALQKSDMQFATSKPTSVIGIYSSSSDPVHIPSLDSRAAGIVGVVGVRHPPSDHSISQSSVPNISNTAPATGAKDIDVPVHSDTIGKAPPLSKNIQVIQNSGSEALPTSASSRRSFSPTQYSSRQYQQSVGHQKVTQSNMEWKPKLSKKTNTISSQVIDSTTSPSAALDELSSSLKVQVTSLSDNLSQVSVNANKHVVIPQHLRVPEEDKFNLTFGSFEDGINSPKDFMSEAPISISASIPVLSVKDVPAGDKVIFTDSHLRKSQSDNPASEESSSETAKNLRILNSENYTQVGLLDRTSLSHSRSPQNKHQSQSQPNLPSFSEYGTKNSFDLAFFKDSVADDVRVQALTSPYEALNLHETNNPSSTVAMVQQQQLPQHQQVAQLYPQMQFPQFPNYLPYRQFIPPMYVPQMAVPNYSNNPAYPHPSNVSSYVLMPGGGSQLNAAGIKYKPVPSSSNISYGNYTNPAAYSISGATSNLDDANMIKYKDSNFFVQNAQTETPEIWVQSPRDLLGMQSAPYFNIPGQLPHASFMPSHGNHASFNAQQTPHIFHQGLYQAAQQPNIANAHHLVHQQHPSGVGGNVGIGMTTPSTQIGSYQQPQLGQPSWNANF</sequence>
<dbReference type="InterPro" id="IPR009719">
    <property type="entry name" value="GIP1_N"/>
</dbReference>
<feature type="region of interest" description="Disordered" evidence="1">
    <location>
        <begin position="799"/>
        <end position="819"/>
    </location>
</feature>
<evidence type="ECO:0000313" key="3">
    <source>
        <dbReference type="EMBL" id="KMZ75383.1"/>
    </source>
</evidence>
<dbReference type="Pfam" id="PF06972">
    <property type="entry name" value="GIP1_N"/>
    <property type="match status" value="1"/>
</dbReference>
<feature type="compositionally biased region" description="Polar residues" evidence="1">
    <location>
        <begin position="147"/>
        <end position="160"/>
    </location>
</feature>
<feature type="compositionally biased region" description="Polar residues" evidence="1">
    <location>
        <begin position="312"/>
        <end position="349"/>
    </location>
</feature>
<feature type="region of interest" description="Disordered" evidence="1">
    <location>
        <begin position="509"/>
        <end position="532"/>
    </location>
</feature>
<dbReference type="OrthoDB" id="657470at2759"/>
<dbReference type="PANTHER" id="PTHR47070">
    <property type="entry name" value="HYDROXYPROLINE-RICH GLYCOPROTEIN-LIKE"/>
    <property type="match status" value="1"/>
</dbReference>
<feature type="region of interest" description="Disordered" evidence="1">
    <location>
        <begin position="468"/>
        <end position="492"/>
    </location>
</feature>
<dbReference type="InterPro" id="IPR009060">
    <property type="entry name" value="UBA-like_sf"/>
</dbReference>
<feature type="region of interest" description="Disordered" evidence="1">
    <location>
        <begin position="143"/>
        <end position="164"/>
    </location>
</feature>
<feature type="region of interest" description="Disordered" evidence="1">
    <location>
        <begin position="1"/>
        <end position="28"/>
    </location>
</feature>
<evidence type="ECO:0000256" key="1">
    <source>
        <dbReference type="SAM" id="MobiDB-lite"/>
    </source>
</evidence>
<feature type="compositionally biased region" description="Polar residues" evidence="1">
    <location>
        <begin position="358"/>
        <end position="373"/>
    </location>
</feature>
<reference evidence="4" key="1">
    <citation type="journal article" date="2016" name="Nature">
        <title>The genome of the seagrass Zostera marina reveals angiosperm adaptation to the sea.</title>
        <authorList>
            <person name="Olsen J.L."/>
            <person name="Rouze P."/>
            <person name="Verhelst B."/>
            <person name="Lin Y.-C."/>
            <person name="Bayer T."/>
            <person name="Collen J."/>
            <person name="Dattolo E."/>
            <person name="De Paoli E."/>
            <person name="Dittami S."/>
            <person name="Maumus F."/>
            <person name="Michel G."/>
            <person name="Kersting A."/>
            <person name="Lauritano C."/>
            <person name="Lohaus R."/>
            <person name="Toepel M."/>
            <person name="Tonon T."/>
            <person name="Vanneste K."/>
            <person name="Amirebrahimi M."/>
            <person name="Brakel J."/>
            <person name="Bostroem C."/>
            <person name="Chovatia M."/>
            <person name="Grimwood J."/>
            <person name="Jenkins J.W."/>
            <person name="Jueterbock A."/>
            <person name="Mraz A."/>
            <person name="Stam W.T."/>
            <person name="Tice H."/>
            <person name="Bornberg-Bauer E."/>
            <person name="Green P.J."/>
            <person name="Pearson G.A."/>
            <person name="Procaccini G."/>
            <person name="Duarte C.M."/>
            <person name="Schmutz J."/>
            <person name="Reusch T.B.H."/>
            <person name="Van de Peer Y."/>
        </authorList>
    </citation>
    <scope>NUCLEOTIDE SEQUENCE [LARGE SCALE GENOMIC DNA]</scope>
    <source>
        <strain evidence="4">cv. Finnish</strain>
    </source>
</reference>
<dbReference type="SUPFAM" id="SSF46934">
    <property type="entry name" value="UBA-like"/>
    <property type="match status" value="1"/>
</dbReference>
<dbReference type="OMA" id="HLNWTGN"/>
<comment type="caution">
    <text evidence="3">The sequence shown here is derived from an EMBL/GenBank/DDBJ whole genome shotgun (WGS) entry which is preliminary data.</text>
</comment>
<evidence type="ECO:0000259" key="2">
    <source>
        <dbReference type="Pfam" id="PF06972"/>
    </source>
</evidence>